<reference evidence="2" key="1">
    <citation type="submission" date="2016-02" db="EMBL/GenBank/DDBJ databases">
        <title>Comparative genomics of biotechnologically important yeasts.</title>
        <authorList>
            <consortium name="DOE Joint Genome Institute"/>
            <person name="Riley R."/>
            <person name="Haridas S."/>
            <person name="Wolfe K.H."/>
            <person name="Lopes M.R."/>
            <person name="Hittinger C.T."/>
            <person name="Goker M."/>
            <person name="Salamov A."/>
            <person name="Wisecaver J."/>
            <person name="Long T.M."/>
            <person name="Aerts A.L."/>
            <person name="Barry K."/>
            <person name="Choi C."/>
            <person name="Clum A."/>
            <person name="Coughlan A.Y."/>
            <person name="Deshpande S."/>
            <person name="Douglass A.P."/>
            <person name="Hanson S.J."/>
            <person name="Klenk H.-P."/>
            <person name="Labutti K."/>
            <person name="Lapidus A."/>
            <person name="Lindquist E."/>
            <person name="Lipzen A."/>
            <person name="Meier-Kolthoff J.P."/>
            <person name="Ohm R.A."/>
            <person name="Otillar R.P."/>
            <person name="Pangilinan J."/>
            <person name="Peng Y."/>
            <person name="Rokas A."/>
            <person name="Rosa C.A."/>
            <person name="Scheuner C."/>
            <person name="Sibirny A.A."/>
            <person name="Slot J.C."/>
            <person name="Stielow J.B."/>
            <person name="Sun H."/>
            <person name="Kurtzman C.P."/>
            <person name="Blackwell M."/>
            <person name="Jeffries T.W."/>
            <person name="Grigoriev I.V."/>
        </authorList>
    </citation>
    <scope>NUCLEOTIDE SEQUENCE [LARGE SCALE GENOMIC DNA]</scope>
    <source>
        <strain evidence="2">NRRL Y-17796</strain>
    </source>
</reference>
<dbReference type="GO" id="GO:0072380">
    <property type="term" value="C:TRC complex"/>
    <property type="evidence" value="ECO:0007669"/>
    <property type="project" value="TreeGrafter"/>
</dbReference>
<protein>
    <submittedName>
        <fullName evidence="1">Uncharacterized protein</fullName>
    </submittedName>
</protein>
<evidence type="ECO:0000313" key="2">
    <source>
        <dbReference type="Proteomes" id="UP000095023"/>
    </source>
</evidence>
<sequence>METAKLSDLDEEEKQLVLPYFSSEVAFELGCYIRDLARESATRASVLISVSMNNKVVFQAYSAPGPNFESHEIVEKKRNSVLRFERSTMYLHATVISRGGTPENVLHVKSDEHSILAGGYPIRVAGVEGVIGTQQQHEIIVKALRSIIHRMSSGQPV</sequence>
<dbReference type="Proteomes" id="UP000095023">
    <property type="component" value="Unassembled WGS sequence"/>
</dbReference>
<proteinExistence type="predicted"/>
<accession>A0A1E4TE65</accession>
<dbReference type="PANTHER" id="PTHR28255">
    <property type="match status" value="1"/>
</dbReference>
<dbReference type="InterPro" id="IPR005624">
    <property type="entry name" value="PduO/GlcC-like"/>
</dbReference>
<dbReference type="PANTHER" id="PTHR28255:SF1">
    <property type="entry name" value="UPF0303 PROTEIN YBR137W"/>
    <property type="match status" value="1"/>
</dbReference>
<evidence type="ECO:0000313" key="1">
    <source>
        <dbReference type="EMBL" id="ODV90055.1"/>
    </source>
</evidence>
<dbReference type="EMBL" id="KV453842">
    <property type="protein sequence ID" value="ODV90055.1"/>
    <property type="molecule type" value="Genomic_DNA"/>
</dbReference>
<dbReference type="InterPro" id="IPR038084">
    <property type="entry name" value="PduO/GlcC-like_sf"/>
</dbReference>
<dbReference type="Gene3D" id="3.30.450.150">
    <property type="entry name" value="Haem-degrading domain"/>
    <property type="match status" value="1"/>
</dbReference>
<dbReference type="OrthoDB" id="2209940at2759"/>
<dbReference type="AlphaFoldDB" id="A0A1E4TE65"/>
<dbReference type="SUPFAM" id="SSF143744">
    <property type="entry name" value="GlcG-like"/>
    <property type="match status" value="1"/>
</dbReference>
<dbReference type="GO" id="GO:0006620">
    <property type="term" value="P:post-translational protein targeting to endoplasmic reticulum membrane"/>
    <property type="evidence" value="ECO:0007669"/>
    <property type="project" value="TreeGrafter"/>
</dbReference>
<dbReference type="Pfam" id="PF03928">
    <property type="entry name" value="HbpS-like"/>
    <property type="match status" value="1"/>
</dbReference>
<keyword evidence="2" id="KW-1185">Reference proteome</keyword>
<gene>
    <name evidence="1" type="ORF">CANCADRAFT_60402</name>
</gene>
<organism evidence="1 2">
    <name type="scientific">Tortispora caseinolytica NRRL Y-17796</name>
    <dbReference type="NCBI Taxonomy" id="767744"/>
    <lineage>
        <taxon>Eukaryota</taxon>
        <taxon>Fungi</taxon>
        <taxon>Dikarya</taxon>
        <taxon>Ascomycota</taxon>
        <taxon>Saccharomycotina</taxon>
        <taxon>Trigonopsidomycetes</taxon>
        <taxon>Trigonopsidales</taxon>
        <taxon>Trigonopsidaceae</taxon>
        <taxon>Tortispora</taxon>
    </lineage>
</organism>
<dbReference type="InterPro" id="IPR010371">
    <property type="entry name" value="YBR137W-like"/>
</dbReference>
<name>A0A1E4TE65_9ASCO</name>